<dbReference type="GO" id="GO:0003677">
    <property type="term" value="F:DNA binding"/>
    <property type="evidence" value="ECO:0007669"/>
    <property type="project" value="TreeGrafter"/>
</dbReference>
<dbReference type="Pfam" id="PF03184">
    <property type="entry name" value="DDE_1"/>
    <property type="match status" value="1"/>
</dbReference>
<accession>A0AAE0YVP8</accession>
<organism evidence="3 4">
    <name type="scientific">Elysia crispata</name>
    <name type="common">lettuce slug</name>
    <dbReference type="NCBI Taxonomy" id="231223"/>
    <lineage>
        <taxon>Eukaryota</taxon>
        <taxon>Metazoa</taxon>
        <taxon>Spiralia</taxon>
        <taxon>Lophotrochozoa</taxon>
        <taxon>Mollusca</taxon>
        <taxon>Gastropoda</taxon>
        <taxon>Heterobranchia</taxon>
        <taxon>Euthyneura</taxon>
        <taxon>Panpulmonata</taxon>
        <taxon>Sacoglossa</taxon>
        <taxon>Placobranchoidea</taxon>
        <taxon>Plakobranchidae</taxon>
        <taxon>Elysia</taxon>
    </lineage>
</organism>
<dbReference type="PANTHER" id="PTHR19303">
    <property type="entry name" value="TRANSPOSON"/>
    <property type="match status" value="1"/>
</dbReference>
<dbReference type="InterPro" id="IPR050863">
    <property type="entry name" value="CenT-Element_Derived"/>
</dbReference>
<sequence length="615" mass="68666">MPRKYKRKEGARRYKDYTDETLKLAVQECVELGKPCADVAEQYKIPIRTLRNKIKGLHSKKHGGQTVFNDRDEQTLVTNLLKCADYGMPLDTTDVKIFVQTYLQKANRTVSKFKNNIPGDDWISSFLGRHTVLSKRMCQNIKTSRSEISPETIKHYFNNLKESVSGAPPQNILNYDETNLSDNPGIKKCVFRRGVKYPERVLNHSKGNISIMFAGTAAGDLLPPCVIYKSENLWNTWCEGGPSGTQYGRSKNSWMNSCNFDEWFLKIVVPWARRIEGKKVMIGDNLSSHLSANVLEHCAKYDICFILLPPNSTDKCQPLDVAFFGPQKKEWQKLVEDHRRKFPSVSSVDKAHLPALLNKLISNMDLRNRANLIAGFEACGIYPFNPDRVMKKLPTSSGNTTNAEKGEKSPFKISALLDFLQQFKYSPRGESAKPTAPKRKLAIEPGKSVSAADLEGTDSGKVKSTKANDAPLAPSPSESSDSDIECESSVGPEPLKNTGSVHEVDTGRGSRGNITDGCYAVIKLPCVGSTKNKHYVAMIVKAACERDNDTVIHEVKFMRQSAKAPGKFIFPDVEDMSEIEDKFIIKVLPSPISIGNQTKRQAQFLSFSTDLSFCE</sequence>
<evidence type="ECO:0000259" key="2">
    <source>
        <dbReference type="Pfam" id="PF03184"/>
    </source>
</evidence>
<comment type="caution">
    <text evidence="3">The sequence shown here is derived from an EMBL/GenBank/DDBJ whole genome shotgun (WGS) entry which is preliminary data.</text>
</comment>
<evidence type="ECO:0000313" key="4">
    <source>
        <dbReference type="Proteomes" id="UP001283361"/>
    </source>
</evidence>
<dbReference type="EMBL" id="JAWDGP010005302">
    <property type="protein sequence ID" value="KAK3757940.1"/>
    <property type="molecule type" value="Genomic_DNA"/>
</dbReference>
<evidence type="ECO:0000313" key="3">
    <source>
        <dbReference type="EMBL" id="KAK3757940.1"/>
    </source>
</evidence>
<keyword evidence="4" id="KW-1185">Reference proteome</keyword>
<gene>
    <name evidence="3" type="ORF">RRG08_058254</name>
</gene>
<feature type="region of interest" description="Disordered" evidence="1">
    <location>
        <begin position="427"/>
        <end position="509"/>
    </location>
</feature>
<dbReference type="Proteomes" id="UP001283361">
    <property type="component" value="Unassembled WGS sequence"/>
</dbReference>
<feature type="domain" description="DDE-1" evidence="2">
    <location>
        <begin position="210"/>
        <end position="332"/>
    </location>
</feature>
<dbReference type="SUPFAM" id="SSF46689">
    <property type="entry name" value="Homeodomain-like"/>
    <property type="match status" value="1"/>
</dbReference>
<evidence type="ECO:0000256" key="1">
    <source>
        <dbReference type="SAM" id="MobiDB-lite"/>
    </source>
</evidence>
<dbReference type="Gene3D" id="3.30.420.10">
    <property type="entry name" value="Ribonuclease H-like superfamily/Ribonuclease H"/>
    <property type="match status" value="1"/>
</dbReference>
<dbReference type="GO" id="GO:0005634">
    <property type="term" value="C:nucleus"/>
    <property type="evidence" value="ECO:0007669"/>
    <property type="project" value="TreeGrafter"/>
</dbReference>
<dbReference type="InterPro" id="IPR009057">
    <property type="entry name" value="Homeodomain-like_sf"/>
</dbReference>
<feature type="compositionally biased region" description="Low complexity" evidence="1">
    <location>
        <begin position="469"/>
        <end position="479"/>
    </location>
</feature>
<dbReference type="InterPro" id="IPR004875">
    <property type="entry name" value="DDE_SF_endonuclease_dom"/>
</dbReference>
<reference evidence="3" key="1">
    <citation type="journal article" date="2023" name="G3 (Bethesda)">
        <title>A reference genome for the long-term kleptoplast-retaining sea slug Elysia crispata morphotype clarki.</title>
        <authorList>
            <person name="Eastman K.E."/>
            <person name="Pendleton A.L."/>
            <person name="Shaikh M.A."/>
            <person name="Suttiyut T."/>
            <person name="Ogas R."/>
            <person name="Tomko P."/>
            <person name="Gavelis G."/>
            <person name="Widhalm J.R."/>
            <person name="Wisecaver J.H."/>
        </authorList>
    </citation>
    <scope>NUCLEOTIDE SEQUENCE</scope>
    <source>
        <strain evidence="3">ECLA1</strain>
    </source>
</reference>
<name>A0AAE0YVP8_9GAST</name>
<dbReference type="InterPro" id="IPR036397">
    <property type="entry name" value="RNaseH_sf"/>
</dbReference>
<dbReference type="PANTHER" id="PTHR19303:SF74">
    <property type="entry name" value="POGO TRANSPOSABLE ELEMENT WITH KRAB DOMAIN"/>
    <property type="match status" value="1"/>
</dbReference>
<protein>
    <recommendedName>
        <fullName evidence="2">DDE-1 domain-containing protein</fullName>
    </recommendedName>
</protein>
<proteinExistence type="predicted"/>
<dbReference type="AlphaFoldDB" id="A0AAE0YVP8"/>